<proteinExistence type="inferred from homology"/>
<organism evidence="5 6">
    <name type="scientific">Paramagnetospirillum caucaseum</name>
    <dbReference type="NCBI Taxonomy" id="1244869"/>
    <lineage>
        <taxon>Bacteria</taxon>
        <taxon>Pseudomonadati</taxon>
        <taxon>Pseudomonadota</taxon>
        <taxon>Alphaproteobacteria</taxon>
        <taxon>Rhodospirillales</taxon>
        <taxon>Magnetospirillaceae</taxon>
        <taxon>Paramagnetospirillum</taxon>
    </lineage>
</organism>
<reference evidence="5 6" key="1">
    <citation type="journal article" date="2014" name="Genome Announc.">
        <title>Draft Genome Sequence of Magnetospirillum sp. Strain SO-1, a Freshwater Magnetotactic Bacterium Isolated from the Ol'khovka River, Russia.</title>
        <authorList>
            <person name="Grouzdev D.S."/>
            <person name="Dziuba M.V."/>
            <person name="Sukhacheva M.S."/>
            <person name="Mardanov A.V."/>
            <person name="Beletskiy A.V."/>
            <person name="Kuznetsov B.B."/>
            <person name="Skryabin K.G."/>
        </authorList>
    </citation>
    <scope>NUCLEOTIDE SEQUENCE [LARGE SCALE GENOMIC DNA]</scope>
    <source>
        <strain evidence="5 6">SO-1</strain>
    </source>
</reference>
<keyword evidence="3" id="KW-0408">Iron</keyword>
<dbReference type="SUPFAM" id="SSF47188">
    <property type="entry name" value="Hemerythrin-like"/>
    <property type="match status" value="1"/>
</dbReference>
<dbReference type="RefSeq" id="WP_008618532.1">
    <property type="nucleotide sequence ID" value="NZ_AONQ01000036.1"/>
</dbReference>
<keyword evidence="6" id="KW-1185">Reference proteome</keyword>
<dbReference type="PATRIC" id="fig|1244869.3.peg.2783"/>
<feature type="domain" description="Hemerythrin-like" evidence="4">
    <location>
        <begin position="14"/>
        <end position="119"/>
    </location>
</feature>
<protein>
    <recommendedName>
        <fullName evidence="4">Hemerythrin-like domain-containing protein</fullName>
    </recommendedName>
</protein>
<dbReference type="Gene3D" id="1.20.120.50">
    <property type="entry name" value="Hemerythrin-like"/>
    <property type="match status" value="1"/>
</dbReference>
<name>M2Z4U2_9PROT</name>
<gene>
    <name evidence="5" type="ORF">H261_13803</name>
</gene>
<dbReference type="InterPro" id="IPR035938">
    <property type="entry name" value="Hemerythrin-like_sf"/>
</dbReference>
<keyword evidence="2" id="KW-0479">Metal-binding</keyword>
<dbReference type="AlphaFoldDB" id="M2Z4U2"/>
<dbReference type="STRING" id="1244869.H261_13803"/>
<comment type="similarity">
    <text evidence="1">Belongs to the hemerythrin family.</text>
</comment>
<evidence type="ECO:0000256" key="2">
    <source>
        <dbReference type="ARBA" id="ARBA00022723"/>
    </source>
</evidence>
<evidence type="ECO:0000256" key="1">
    <source>
        <dbReference type="ARBA" id="ARBA00010587"/>
    </source>
</evidence>
<evidence type="ECO:0000313" key="5">
    <source>
        <dbReference type="EMBL" id="EME69370.1"/>
    </source>
</evidence>
<dbReference type="GO" id="GO:0046872">
    <property type="term" value="F:metal ion binding"/>
    <property type="evidence" value="ECO:0007669"/>
    <property type="project" value="UniProtKB-KW"/>
</dbReference>
<dbReference type="Proteomes" id="UP000011744">
    <property type="component" value="Unassembled WGS sequence"/>
</dbReference>
<comment type="caution">
    <text evidence="5">The sequence shown here is derived from an EMBL/GenBank/DDBJ whole genome shotgun (WGS) entry which is preliminary data.</text>
</comment>
<dbReference type="OrthoDB" id="7353566at2"/>
<evidence type="ECO:0000256" key="3">
    <source>
        <dbReference type="ARBA" id="ARBA00023004"/>
    </source>
</evidence>
<dbReference type="EMBL" id="AONQ01000036">
    <property type="protein sequence ID" value="EME69370.1"/>
    <property type="molecule type" value="Genomic_DNA"/>
</dbReference>
<sequence length="127" mass="14497">MATWLEDQWKSGDPIIDAEHQKLHQMIRSMAAVVRNDPGLGLAIEAVDVLAERMRIHFRMEETLASRAHSDAVATLKQDHQRLLRLLAPVRDALQGGDQDGAKTLMEDFHAQLDQHDREVDIPLFRR</sequence>
<dbReference type="Pfam" id="PF01814">
    <property type="entry name" value="Hemerythrin"/>
    <property type="match status" value="1"/>
</dbReference>
<dbReference type="InterPro" id="IPR012312">
    <property type="entry name" value="Hemerythrin-like"/>
</dbReference>
<evidence type="ECO:0000259" key="4">
    <source>
        <dbReference type="Pfam" id="PF01814"/>
    </source>
</evidence>
<accession>M2Z4U2</accession>
<evidence type="ECO:0000313" key="6">
    <source>
        <dbReference type="Proteomes" id="UP000011744"/>
    </source>
</evidence>
<dbReference type="InterPro" id="IPR012827">
    <property type="entry name" value="Hemerythrin_metal-bd"/>
</dbReference>
<dbReference type="CDD" id="cd12107">
    <property type="entry name" value="Hemerythrin"/>
    <property type="match status" value="1"/>
</dbReference>